<dbReference type="Gene3D" id="2.30.250.10">
    <property type="entry name" value="Aminopeptidase i, Domain 2"/>
    <property type="match status" value="1"/>
</dbReference>
<keyword evidence="7 9" id="KW-0862">Zinc</keyword>
<keyword evidence="5 9" id="KW-0479">Metal-binding</keyword>
<dbReference type="PANTHER" id="PTHR28570:SF3">
    <property type="entry name" value="ASPARTYL AMINOPEPTIDASE"/>
    <property type="match status" value="1"/>
</dbReference>
<dbReference type="Proteomes" id="UP000184603">
    <property type="component" value="Unassembled WGS sequence"/>
</dbReference>
<accession>A0A1M7Y193</accession>
<dbReference type="InterPro" id="IPR023358">
    <property type="entry name" value="Peptidase_M18_dom2"/>
</dbReference>
<dbReference type="STRING" id="1121416.SAMN02745220_01101"/>
<keyword evidence="4 9" id="KW-0645">Protease</keyword>
<dbReference type="SUPFAM" id="SSF101821">
    <property type="entry name" value="Aminopeptidase/glucanase lid domain"/>
    <property type="match status" value="1"/>
</dbReference>
<protein>
    <recommendedName>
        <fullName evidence="10">M18 family aminopeptidase</fullName>
        <ecNumber evidence="10">3.4.11.-</ecNumber>
    </recommendedName>
</protein>
<evidence type="ECO:0000256" key="1">
    <source>
        <dbReference type="ARBA" id="ARBA00001947"/>
    </source>
</evidence>
<evidence type="ECO:0000256" key="2">
    <source>
        <dbReference type="ARBA" id="ARBA00008290"/>
    </source>
</evidence>
<keyword evidence="8 9" id="KW-0482">Metalloprotease</keyword>
<dbReference type="InterPro" id="IPR001948">
    <property type="entry name" value="Peptidase_M18"/>
</dbReference>
<dbReference type="GO" id="GO:0006508">
    <property type="term" value="P:proteolysis"/>
    <property type="evidence" value="ECO:0007669"/>
    <property type="project" value="UniProtKB-KW"/>
</dbReference>
<keyword evidence="6 9" id="KW-0378">Hydrolase</keyword>
<dbReference type="SUPFAM" id="SSF53187">
    <property type="entry name" value="Zn-dependent exopeptidases"/>
    <property type="match status" value="1"/>
</dbReference>
<evidence type="ECO:0000313" key="11">
    <source>
        <dbReference type="EMBL" id="SHO45477.1"/>
    </source>
</evidence>
<keyword evidence="3 9" id="KW-0031">Aminopeptidase</keyword>
<evidence type="ECO:0000256" key="10">
    <source>
        <dbReference type="RuleBase" id="RU004387"/>
    </source>
</evidence>
<evidence type="ECO:0000256" key="7">
    <source>
        <dbReference type="ARBA" id="ARBA00022833"/>
    </source>
</evidence>
<dbReference type="GO" id="GO:0004177">
    <property type="term" value="F:aminopeptidase activity"/>
    <property type="evidence" value="ECO:0007669"/>
    <property type="project" value="UniProtKB-KW"/>
</dbReference>
<evidence type="ECO:0000256" key="4">
    <source>
        <dbReference type="ARBA" id="ARBA00022670"/>
    </source>
</evidence>
<dbReference type="PANTHER" id="PTHR28570">
    <property type="entry name" value="ASPARTYL AMINOPEPTIDASE"/>
    <property type="match status" value="1"/>
</dbReference>
<dbReference type="GO" id="GO:0008270">
    <property type="term" value="F:zinc ion binding"/>
    <property type="evidence" value="ECO:0007669"/>
    <property type="project" value="InterPro"/>
</dbReference>
<dbReference type="RefSeq" id="WP_073612448.1">
    <property type="nucleotide sequence ID" value="NZ_FRFE01000004.1"/>
</dbReference>
<sequence length="437" mass="48456">MTTNFVEYNDSLFRYLDNSPTAFHAVAELRQQLLKAHMTELFEHERWQLDKGKGYFVIRENGALVAFILGSKEDVSNGFRMVASHSDSPCLQLKPRADVHSPPYLQLGVEIYGGPLLNPWFDRDLSLAGRLCCVDATNNLVDYLIDFNRPLLTIPSLAIHFDREANNGRAIDKQKALPPLLAQILSDQLPQFHEILSVQLLKQYPGIKLQTILGFDLFCYDHQKATTLGLNNEFIASGRLDNLLSCHTALQAITEAGTDRNSLFLCTNHEENGSTSTTGANGAFIDAVFSRLAPDPELRQISLRNSFLISIDNAHAVHPNFRDKSDSGHDIILNGGPVIKINANQRYATNSRSASLFKLLAAEAEIPVQEFVMRTDMPCGSTIGPMTAARLGVETIDVGAPTLGMHSIRELTGSNDPYLLYKAISTFFATENIHRRG</sequence>
<evidence type="ECO:0000256" key="5">
    <source>
        <dbReference type="ARBA" id="ARBA00022723"/>
    </source>
</evidence>
<dbReference type="OrthoDB" id="5288740at2"/>
<name>A0A1M7Y193_9BACT</name>
<organism evidence="11 12">
    <name type="scientific">Desulfopila aestuarii DSM 18488</name>
    <dbReference type="NCBI Taxonomy" id="1121416"/>
    <lineage>
        <taxon>Bacteria</taxon>
        <taxon>Pseudomonadati</taxon>
        <taxon>Thermodesulfobacteriota</taxon>
        <taxon>Desulfobulbia</taxon>
        <taxon>Desulfobulbales</taxon>
        <taxon>Desulfocapsaceae</taxon>
        <taxon>Desulfopila</taxon>
    </lineage>
</organism>
<evidence type="ECO:0000256" key="8">
    <source>
        <dbReference type="ARBA" id="ARBA00023049"/>
    </source>
</evidence>
<dbReference type="AlphaFoldDB" id="A0A1M7Y193"/>
<keyword evidence="12" id="KW-1185">Reference proteome</keyword>
<gene>
    <name evidence="11" type="ORF">SAMN02745220_01101</name>
</gene>
<dbReference type="GO" id="GO:0005737">
    <property type="term" value="C:cytoplasm"/>
    <property type="evidence" value="ECO:0007669"/>
    <property type="project" value="UniProtKB-ARBA"/>
</dbReference>
<comment type="similarity">
    <text evidence="2 9">Belongs to the peptidase M18 family.</text>
</comment>
<dbReference type="EMBL" id="FRFE01000004">
    <property type="protein sequence ID" value="SHO45477.1"/>
    <property type="molecule type" value="Genomic_DNA"/>
</dbReference>
<dbReference type="GO" id="GO:0008237">
    <property type="term" value="F:metallopeptidase activity"/>
    <property type="evidence" value="ECO:0007669"/>
    <property type="project" value="UniProtKB-KW"/>
</dbReference>
<dbReference type="EC" id="3.4.11.-" evidence="10"/>
<comment type="cofactor">
    <cofactor evidence="1 10">
        <name>Zn(2+)</name>
        <dbReference type="ChEBI" id="CHEBI:29105"/>
    </cofactor>
</comment>
<evidence type="ECO:0000256" key="9">
    <source>
        <dbReference type="RuleBase" id="RU004386"/>
    </source>
</evidence>
<dbReference type="CDD" id="cd05658">
    <property type="entry name" value="M18_DAP"/>
    <property type="match status" value="1"/>
</dbReference>
<dbReference type="Pfam" id="PF02127">
    <property type="entry name" value="Peptidase_M18"/>
    <property type="match status" value="1"/>
</dbReference>
<proteinExistence type="inferred from homology"/>
<evidence type="ECO:0000313" key="12">
    <source>
        <dbReference type="Proteomes" id="UP000184603"/>
    </source>
</evidence>
<reference evidence="11 12" key="1">
    <citation type="submission" date="2016-12" db="EMBL/GenBank/DDBJ databases">
        <authorList>
            <person name="Song W.-J."/>
            <person name="Kurnit D.M."/>
        </authorList>
    </citation>
    <scope>NUCLEOTIDE SEQUENCE [LARGE SCALE GENOMIC DNA]</scope>
    <source>
        <strain evidence="11 12">DSM 18488</strain>
    </source>
</reference>
<evidence type="ECO:0000256" key="3">
    <source>
        <dbReference type="ARBA" id="ARBA00022438"/>
    </source>
</evidence>
<dbReference type="PRINTS" id="PR00932">
    <property type="entry name" value="AMINO1PTASE"/>
</dbReference>
<dbReference type="NCBIfam" id="NF002759">
    <property type="entry name" value="PRK02813.1"/>
    <property type="match status" value="1"/>
</dbReference>
<evidence type="ECO:0000256" key="6">
    <source>
        <dbReference type="ARBA" id="ARBA00022801"/>
    </source>
</evidence>
<dbReference type="Gene3D" id="3.40.630.10">
    <property type="entry name" value="Zn peptidases"/>
    <property type="match status" value="1"/>
</dbReference>